<gene>
    <name evidence="1" type="ORF">OS493_028157</name>
</gene>
<comment type="caution">
    <text evidence="1">The sequence shown here is derived from an EMBL/GenBank/DDBJ whole genome shotgun (WGS) entry which is preliminary data.</text>
</comment>
<dbReference type="OrthoDB" id="752362at2759"/>
<dbReference type="AlphaFoldDB" id="A0A9W9Z9M7"/>
<accession>A0A9W9Z9M7</accession>
<evidence type="ECO:0000313" key="2">
    <source>
        <dbReference type="Proteomes" id="UP001163046"/>
    </source>
</evidence>
<keyword evidence="2" id="KW-1185">Reference proteome</keyword>
<dbReference type="Proteomes" id="UP001163046">
    <property type="component" value="Unassembled WGS sequence"/>
</dbReference>
<reference evidence="1" key="1">
    <citation type="submission" date="2023-01" db="EMBL/GenBank/DDBJ databases">
        <title>Genome assembly of the deep-sea coral Lophelia pertusa.</title>
        <authorList>
            <person name="Herrera S."/>
            <person name="Cordes E."/>
        </authorList>
    </citation>
    <scope>NUCLEOTIDE SEQUENCE</scope>
    <source>
        <strain evidence="1">USNM1676648</strain>
        <tissue evidence="1">Polyp</tissue>
    </source>
</reference>
<name>A0A9W9Z9M7_9CNID</name>
<proteinExistence type="predicted"/>
<sequence>MRFSSLILLSYQAWLTEKDAGQEGDETTSMAFSRNAPVRVRNILTHALSDEQGGDSSNTPCFYMCSQYQQRMKLDILMVSKEFDYRLLIRTCKKLKRKNKQ</sequence>
<evidence type="ECO:0000313" key="1">
    <source>
        <dbReference type="EMBL" id="KAJ7377597.1"/>
    </source>
</evidence>
<dbReference type="EMBL" id="MU826376">
    <property type="protein sequence ID" value="KAJ7377597.1"/>
    <property type="molecule type" value="Genomic_DNA"/>
</dbReference>
<protein>
    <submittedName>
        <fullName evidence="1">Uncharacterized protein</fullName>
    </submittedName>
</protein>
<organism evidence="1 2">
    <name type="scientific">Desmophyllum pertusum</name>
    <dbReference type="NCBI Taxonomy" id="174260"/>
    <lineage>
        <taxon>Eukaryota</taxon>
        <taxon>Metazoa</taxon>
        <taxon>Cnidaria</taxon>
        <taxon>Anthozoa</taxon>
        <taxon>Hexacorallia</taxon>
        <taxon>Scleractinia</taxon>
        <taxon>Caryophylliina</taxon>
        <taxon>Caryophylliidae</taxon>
        <taxon>Desmophyllum</taxon>
    </lineage>
</organism>